<keyword evidence="3" id="KW-1185">Reference proteome</keyword>
<feature type="region of interest" description="Disordered" evidence="1">
    <location>
        <begin position="123"/>
        <end position="281"/>
    </location>
</feature>
<dbReference type="Gene3D" id="3.40.5.50">
    <property type="match status" value="1"/>
</dbReference>
<feature type="compositionally biased region" description="Low complexity" evidence="1">
    <location>
        <begin position="201"/>
        <end position="218"/>
    </location>
</feature>
<evidence type="ECO:0008006" key="4">
    <source>
        <dbReference type="Google" id="ProtNLM"/>
    </source>
</evidence>
<organism evidence="2 3">
    <name type="scientific">Salinigranum rubrum</name>
    <dbReference type="NCBI Taxonomy" id="755307"/>
    <lineage>
        <taxon>Archaea</taxon>
        <taxon>Methanobacteriati</taxon>
        <taxon>Methanobacteriota</taxon>
        <taxon>Stenosarchaea group</taxon>
        <taxon>Halobacteria</taxon>
        <taxon>Halobacteriales</taxon>
        <taxon>Haloferacaceae</taxon>
        <taxon>Salinigranum</taxon>
    </lineage>
</organism>
<proteinExistence type="predicted"/>
<dbReference type="Gene3D" id="1.20.58.1030">
    <property type="match status" value="1"/>
</dbReference>
<reference evidence="2 3" key="1">
    <citation type="submission" date="2018-01" db="EMBL/GenBank/DDBJ databases">
        <title>Complete genome sequence of Salinigranum rubrum GX10T, an extremely halophilic archaeon isolated from a marine solar saltern.</title>
        <authorList>
            <person name="Han S."/>
        </authorList>
    </citation>
    <scope>NUCLEOTIDE SEQUENCE [LARGE SCALE GENOMIC DNA]</scope>
    <source>
        <strain evidence="2 3">GX10</strain>
    </source>
</reference>
<dbReference type="Proteomes" id="UP000236584">
    <property type="component" value="Chromosome"/>
</dbReference>
<dbReference type="EMBL" id="CP026309">
    <property type="protein sequence ID" value="AUV82284.1"/>
    <property type="molecule type" value="Genomic_DNA"/>
</dbReference>
<name>A0A2I8VK59_9EURY</name>
<protein>
    <recommendedName>
        <fullName evidence="4">DNA replication complex GINS family protein</fullName>
    </recommendedName>
</protein>
<evidence type="ECO:0000313" key="2">
    <source>
        <dbReference type="EMBL" id="AUV82284.1"/>
    </source>
</evidence>
<feature type="compositionally biased region" description="Pro residues" evidence="1">
    <location>
        <begin position="191"/>
        <end position="200"/>
    </location>
</feature>
<sequence length="326" mass="34347">MNLEELRSVQRSERQKDSLQHLRDSFYEDVAAYVVQLKDERERAVEAADDPFASEDVRQLTDKIESTREIANALYERRVGKVVKHASFAAADMGADEEGMTTEERELFDDLVARIRENRETVMATLDGKRDEAASETPDEQTTDTDPDASVAEGDPTPSASSTSASSTAPDPADDILADALGDSGETDAPSAPPDTPPGPAADSATGSAAADSATGVGSDDDSGTDRPTEEATSVSGAPDAPEASGDEGADASAVAPASGPPAGDETPTDSRDLGPERTTLRITADVGTVYGVDEREYDLAREDVVMLPTTNAEPLLRKDAAERID</sequence>
<dbReference type="OrthoDB" id="157576at2157"/>
<feature type="compositionally biased region" description="Acidic residues" evidence="1">
    <location>
        <begin position="137"/>
        <end position="147"/>
    </location>
</feature>
<dbReference type="KEGG" id="srub:C2R22_12045"/>
<feature type="compositionally biased region" description="Low complexity" evidence="1">
    <location>
        <begin position="251"/>
        <end position="265"/>
    </location>
</feature>
<evidence type="ECO:0000313" key="3">
    <source>
        <dbReference type="Proteomes" id="UP000236584"/>
    </source>
</evidence>
<dbReference type="RefSeq" id="WP_103425973.1">
    <property type="nucleotide sequence ID" value="NZ_CP026309.1"/>
</dbReference>
<dbReference type="AlphaFoldDB" id="A0A2I8VK59"/>
<accession>A0A2I8VK59</accession>
<gene>
    <name evidence="2" type="ORF">C2R22_12045</name>
</gene>
<feature type="compositionally biased region" description="Basic and acidic residues" evidence="1">
    <location>
        <begin position="269"/>
        <end position="280"/>
    </location>
</feature>
<evidence type="ECO:0000256" key="1">
    <source>
        <dbReference type="SAM" id="MobiDB-lite"/>
    </source>
</evidence>
<dbReference type="GeneID" id="35592834"/>
<dbReference type="CDD" id="cd11714">
    <property type="entry name" value="GINS_A_archaea"/>
    <property type="match status" value="1"/>
</dbReference>
<feature type="compositionally biased region" description="Low complexity" evidence="1">
    <location>
        <begin position="155"/>
        <end position="171"/>
    </location>
</feature>